<dbReference type="InterPro" id="IPR014247">
    <property type="entry name" value="Spore_lipoprot_YhcN/YlaJ"/>
</dbReference>
<accession>A0ABW4MIW4</accession>
<evidence type="ECO:0000256" key="1">
    <source>
        <dbReference type="SAM" id="MobiDB-lite"/>
    </source>
</evidence>
<dbReference type="NCBIfam" id="TIGR02898">
    <property type="entry name" value="spore_YhcN_YlaJ"/>
    <property type="match status" value="1"/>
</dbReference>
<proteinExistence type="predicted"/>
<comment type="caution">
    <text evidence="2">The sequence shown here is derived from an EMBL/GenBank/DDBJ whole genome shotgun (WGS) entry which is preliminary data.</text>
</comment>
<gene>
    <name evidence="2" type="ORF">ACFSFW_03645</name>
</gene>
<dbReference type="RefSeq" id="WP_388035310.1">
    <property type="nucleotide sequence ID" value="NZ_JBHUEK010000007.1"/>
</dbReference>
<feature type="compositionally biased region" description="Basic and acidic residues" evidence="1">
    <location>
        <begin position="185"/>
        <end position="194"/>
    </location>
</feature>
<evidence type="ECO:0000313" key="2">
    <source>
        <dbReference type="EMBL" id="MFD1777748.1"/>
    </source>
</evidence>
<name>A0ABW4MIW4_9BACI</name>
<organism evidence="2 3">
    <name type="scientific">Fredinandcohnia salidurans</name>
    <dbReference type="NCBI Taxonomy" id="2595041"/>
    <lineage>
        <taxon>Bacteria</taxon>
        <taxon>Bacillati</taxon>
        <taxon>Bacillota</taxon>
        <taxon>Bacilli</taxon>
        <taxon>Bacillales</taxon>
        <taxon>Bacillaceae</taxon>
        <taxon>Fredinandcohnia</taxon>
    </lineage>
</organism>
<protein>
    <submittedName>
        <fullName evidence="2">YhcN/YlaJ family sporulation lipoprotein</fullName>
    </submittedName>
</protein>
<dbReference type="Pfam" id="PF09580">
    <property type="entry name" value="Spore_YhcN_YlaJ"/>
    <property type="match status" value="1"/>
</dbReference>
<feature type="compositionally biased region" description="Polar residues" evidence="1">
    <location>
        <begin position="166"/>
        <end position="181"/>
    </location>
</feature>
<sequence length="204" mass="22480">MGGKTVRYINILLFLTIIFIISGCGTTNNAGENEKDTRVKVQNSVENHVDRKTGQEIASHLVELASSVPNVNDATAVVLGKYAIVGIDVNAKLERSRVQTIKYSVAESLQHDPHGANAIVVADADTYERLKQMRKQIEDGRPVTGILDELAQIVGRLVPDIPSDLIDNNNTEPTKTNDSQLKQGEQQKFDKEQQDQSNNKMGNK</sequence>
<dbReference type="Proteomes" id="UP001597227">
    <property type="component" value="Unassembled WGS sequence"/>
</dbReference>
<keyword evidence="2" id="KW-0449">Lipoprotein</keyword>
<dbReference type="EMBL" id="JBHUEK010000007">
    <property type="protein sequence ID" value="MFD1777748.1"/>
    <property type="molecule type" value="Genomic_DNA"/>
</dbReference>
<dbReference type="PROSITE" id="PS51257">
    <property type="entry name" value="PROKAR_LIPOPROTEIN"/>
    <property type="match status" value="1"/>
</dbReference>
<evidence type="ECO:0000313" key="3">
    <source>
        <dbReference type="Proteomes" id="UP001597227"/>
    </source>
</evidence>
<keyword evidence="3" id="KW-1185">Reference proteome</keyword>
<reference evidence="3" key="1">
    <citation type="journal article" date="2019" name="Int. J. Syst. Evol. Microbiol.">
        <title>The Global Catalogue of Microorganisms (GCM) 10K type strain sequencing project: providing services to taxonomists for standard genome sequencing and annotation.</title>
        <authorList>
            <consortium name="The Broad Institute Genomics Platform"/>
            <consortium name="The Broad Institute Genome Sequencing Center for Infectious Disease"/>
            <person name="Wu L."/>
            <person name="Ma J."/>
        </authorList>
    </citation>
    <scope>NUCLEOTIDE SEQUENCE [LARGE SCALE GENOMIC DNA]</scope>
    <source>
        <strain evidence="3">CCUG 15531</strain>
    </source>
</reference>
<dbReference type="InterPro" id="IPR019076">
    <property type="entry name" value="Spore_lipoprot_YhcN/YlaJ-like"/>
</dbReference>
<feature type="region of interest" description="Disordered" evidence="1">
    <location>
        <begin position="161"/>
        <end position="204"/>
    </location>
</feature>